<gene>
    <name evidence="1" type="ORF">Q3M24_03045</name>
</gene>
<reference evidence="1" key="2">
    <citation type="submission" date="2024-06" db="EMBL/GenBank/DDBJ databases">
        <authorList>
            <person name="Plum-Jensen L.E."/>
            <person name="Schramm A."/>
            <person name="Marshall I.P.G."/>
        </authorList>
    </citation>
    <scope>NUCLEOTIDE SEQUENCE</scope>
    <source>
        <strain evidence="1">Rat1</strain>
    </source>
</reference>
<reference evidence="1" key="1">
    <citation type="journal article" date="2024" name="Syst. Appl. Microbiol.">
        <title>First single-strain enrichments of Electrothrix cable bacteria, description of E. aestuarii sp. nov. and E. rattekaaiensis sp. nov., and proposal of a cable bacteria taxonomy following the rules of the SeqCode.</title>
        <authorList>
            <person name="Plum-Jensen L.E."/>
            <person name="Schramm A."/>
            <person name="Marshall I.P.G."/>
        </authorList>
    </citation>
    <scope>NUCLEOTIDE SEQUENCE</scope>
    <source>
        <strain evidence="1">Rat1</strain>
    </source>
</reference>
<name>A0AAU8LWT4_9BACT</name>
<organism evidence="1">
    <name type="scientific">Candidatus Electrothrix aestuarii</name>
    <dbReference type="NCBI Taxonomy" id="3062594"/>
    <lineage>
        <taxon>Bacteria</taxon>
        <taxon>Pseudomonadati</taxon>
        <taxon>Thermodesulfobacteriota</taxon>
        <taxon>Desulfobulbia</taxon>
        <taxon>Desulfobulbales</taxon>
        <taxon>Desulfobulbaceae</taxon>
        <taxon>Candidatus Electrothrix</taxon>
    </lineage>
</organism>
<dbReference type="EMBL" id="CP159373">
    <property type="protein sequence ID" value="XCN73747.1"/>
    <property type="molecule type" value="Genomic_DNA"/>
</dbReference>
<dbReference type="KEGG" id="eaj:Q3M24_03045"/>
<protein>
    <submittedName>
        <fullName evidence="1">Uncharacterized protein</fullName>
    </submittedName>
</protein>
<sequence length="88" mass="10127">MSCFSASTWYARLRQAVTPAEADIGLQALRRRDTLDDQERTAFFDQLADHFKAKCAFPEEAVHGCSSEQYVRNIVEVLYESRKKDIPQ</sequence>
<dbReference type="AlphaFoldDB" id="A0AAU8LWT4"/>
<proteinExistence type="predicted"/>
<accession>A0AAU8LWT4</accession>
<evidence type="ECO:0000313" key="1">
    <source>
        <dbReference type="EMBL" id="XCN73747.1"/>
    </source>
</evidence>